<name>A0A3N0Z413_ANAGA</name>
<dbReference type="Gene3D" id="1.10.630.10">
    <property type="entry name" value="Cytochrome P450"/>
    <property type="match status" value="1"/>
</dbReference>
<evidence type="ECO:0000256" key="14">
    <source>
        <dbReference type="RuleBase" id="RU000461"/>
    </source>
</evidence>
<evidence type="ECO:0000313" key="16">
    <source>
        <dbReference type="EMBL" id="ROL53215.1"/>
    </source>
</evidence>
<evidence type="ECO:0000256" key="9">
    <source>
        <dbReference type="ARBA" id="ARBA00023002"/>
    </source>
</evidence>
<comment type="subcellular location">
    <subcellularLocation>
        <location evidence="3">Endoplasmic reticulum membrane</location>
    </subcellularLocation>
    <subcellularLocation>
        <location evidence="2">Microsome membrane</location>
    </subcellularLocation>
</comment>
<keyword evidence="8" id="KW-0492">Microsome</keyword>
<dbReference type="GO" id="GO:0016712">
    <property type="term" value="F:oxidoreductase activity, acting on paired donors, with incorporation or reduction of molecular oxygen, reduced flavin or flavoprotein as one donor, and incorporation of one atom of oxygen"/>
    <property type="evidence" value="ECO:0007669"/>
    <property type="project" value="TreeGrafter"/>
</dbReference>
<evidence type="ECO:0000256" key="3">
    <source>
        <dbReference type="ARBA" id="ARBA00004586"/>
    </source>
</evidence>
<evidence type="ECO:0000256" key="12">
    <source>
        <dbReference type="ARBA" id="ARBA00023136"/>
    </source>
</evidence>
<dbReference type="Pfam" id="PF00067">
    <property type="entry name" value="p450"/>
    <property type="match status" value="1"/>
</dbReference>
<evidence type="ECO:0000256" key="10">
    <source>
        <dbReference type="ARBA" id="ARBA00023004"/>
    </source>
</evidence>
<comment type="cofactor">
    <cofactor evidence="1 13">
        <name>heme</name>
        <dbReference type="ChEBI" id="CHEBI:30413"/>
    </cofactor>
</comment>
<keyword evidence="17" id="KW-1185">Reference proteome</keyword>
<organism evidence="16 17">
    <name type="scientific">Anabarilius grahami</name>
    <name type="common">Kanglang fish</name>
    <name type="synonym">Barilius grahami</name>
    <dbReference type="NCBI Taxonomy" id="495550"/>
    <lineage>
        <taxon>Eukaryota</taxon>
        <taxon>Metazoa</taxon>
        <taxon>Chordata</taxon>
        <taxon>Craniata</taxon>
        <taxon>Vertebrata</taxon>
        <taxon>Euteleostomi</taxon>
        <taxon>Actinopterygii</taxon>
        <taxon>Neopterygii</taxon>
        <taxon>Teleostei</taxon>
        <taxon>Ostariophysi</taxon>
        <taxon>Cypriniformes</taxon>
        <taxon>Xenocyprididae</taxon>
        <taxon>Xenocypridinae</taxon>
        <taxon>Xenocypridinae incertae sedis</taxon>
        <taxon>Anabarilius</taxon>
    </lineage>
</organism>
<dbReference type="InterPro" id="IPR017972">
    <property type="entry name" value="Cyt_P450_CS"/>
</dbReference>
<dbReference type="EMBL" id="RJVU01011952">
    <property type="protein sequence ID" value="ROL53215.1"/>
    <property type="molecule type" value="Genomic_DNA"/>
</dbReference>
<evidence type="ECO:0000256" key="7">
    <source>
        <dbReference type="ARBA" id="ARBA00022824"/>
    </source>
</evidence>
<dbReference type="InterPro" id="IPR002401">
    <property type="entry name" value="Cyt_P450_E_grp-I"/>
</dbReference>
<keyword evidence="9 14" id="KW-0560">Oxidoreductase</keyword>
<dbReference type="PROSITE" id="PS00086">
    <property type="entry name" value="CYTOCHROME_P450"/>
    <property type="match status" value="1"/>
</dbReference>
<reference evidence="16 17" key="1">
    <citation type="submission" date="2018-10" db="EMBL/GenBank/DDBJ databases">
        <title>Genome assembly for a Yunnan-Guizhou Plateau 3E fish, Anabarilius grahami (Regan), and its evolutionary and genetic applications.</title>
        <authorList>
            <person name="Jiang W."/>
        </authorList>
    </citation>
    <scope>NUCLEOTIDE SEQUENCE [LARGE SCALE GENOMIC DNA]</scope>
    <source>
        <strain evidence="16">AG-KIZ</strain>
        <tissue evidence="16">Muscle</tissue>
    </source>
</reference>
<dbReference type="InterPro" id="IPR001128">
    <property type="entry name" value="Cyt_P450"/>
</dbReference>
<dbReference type="AlphaFoldDB" id="A0A3N0Z413"/>
<keyword evidence="10 13" id="KW-0408">Iron</keyword>
<dbReference type="GO" id="GO:0005506">
    <property type="term" value="F:iron ion binding"/>
    <property type="evidence" value="ECO:0007669"/>
    <property type="project" value="InterPro"/>
</dbReference>
<dbReference type="GO" id="GO:0046222">
    <property type="term" value="P:aflatoxin metabolic process"/>
    <property type="evidence" value="ECO:0007669"/>
    <property type="project" value="UniProtKB-ARBA"/>
</dbReference>
<evidence type="ECO:0000256" key="13">
    <source>
        <dbReference type="PIRSR" id="PIRSR602401-1"/>
    </source>
</evidence>
<evidence type="ECO:0000256" key="15">
    <source>
        <dbReference type="SAM" id="MobiDB-lite"/>
    </source>
</evidence>
<dbReference type="GO" id="GO:0006082">
    <property type="term" value="P:organic acid metabolic process"/>
    <property type="evidence" value="ECO:0007669"/>
    <property type="project" value="TreeGrafter"/>
</dbReference>
<keyword evidence="11 14" id="KW-0503">Monooxygenase</keyword>
<dbReference type="PRINTS" id="PR00463">
    <property type="entry name" value="EP450I"/>
</dbReference>
<evidence type="ECO:0000313" key="17">
    <source>
        <dbReference type="Proteomes" id="UP000281406"/>
    </source>
</evidence>
<evidence type="ECO:0000256" key="6">
    <source>
        <dbReference type="ARBA" id="ARBA00022723"/>
    </source>
</evidence>
<keyword evidence="5 13" id="KW-0349">Heme</keyword>
<comment type="caution">
    <text evidence="16">The sequence shown here is derived from an EMBL/GenBank/DDBJ whole genome shotgun (WGS) entry which is preliminary data.</text>
</comment>
<protein>
    <submittedName>
        <fullName evidence="16">Cytochrome P450 2G1</fullName>
    </submittedName>
</protein>
<dbReference type="OrthoDB" id="1103324at2759"/>
<dbReference type="SUPFAM" id="SSF48264">
    <property type="entry name" value="Cytochrome P450"/>
    <property type="match status" value="1"/>
</dbReference>
<keyword evidence="12" id="KW-0472">Membrane</keyword>
<dbReference type="CDD" id="cd11026">
    <property type="entry name" value="CYP2"/>
    <property type="match status" value="1"/>
</dbReference>
<accession>A0A3N0Z413</accession>
<feature type="region of interest" description="Disordered" evidence="15">
    <location>
        <begin position="1"/>
        <end position="23"/>
    </location>
</feature>
<dbReference type="FunFam" id="1.10.630.10:FF:000010">
    <property type="entry name" value="cytochrome P450 2W1 isoform X2"/>
    <property type="match status" value="1"/>
</dbReference>
<gene>
    <name evidence="16" type="ORF">DPX16_11641</name>
</gene>
<keyword evidence="7" id="KW-0256">Endoplasmic reticulum</keyword>
<dbReference type="GO" id="GO:0006805">
    <property type="term" value="P:xenobiotic metabolic process"/>
    <property type="evidence" value="ECO:0007669"/>
    <property type="project" value="TreeGrafter"/>
</dbReference>
<comment type="similarity">
    <text evidence="4 14">Belongs to the cytochrome P450 family.</text>
</comment>
<dbReference type="Proteomes" id="UP000281406">
    <property type="component" value="Unassembled WGS sequence"/>
</dbReference>
<dbReference type="GO" id="GO:0005789">
    <property type="term" value="C:endoplasmic reticulum membrane"/>
    <property type="evidence" value="ECO:0007669"/>
    <property type="project" value="UniProtKB-SubCell"/>
</dbReference>
<evidence type="ECO:0000256" key="5">
    <source>
        <dbReference type="ARBA" id="ARBA00022617"/>
    </source>
</evidence>
<dbReference type="InterPro" id="IPR050182">
    <property type="entry name" value="Cytochrome_P450_fam2"/>
</dbReference>
<sequence length="583" mass="66970">MASILPYQFEPKSDTDNSNEEGQAEPLQAWLLKDVSECCAHSAADHREHLHLSLPSIMSLTAALLNGDIIDPEDEEDDDDGPLNPTTLKQKWEKMCRTIWLLPFLAVLMLVKWKRKASGLSLPPGPLALPLVGNLPVIDKSAPFKSFMKWSKTYGPVMTVYIGPQRMVVLVGYDTVKEALVDQADDFKGRAPVPFLYRVLRGYGLVISNGDRWQQLRRFTLITLRDFGMGRKRMEQWIQEESRHLLDSFEETKSTPVDPAFFMSRAVSNVICSLVFGQRFDYEDNNFLHLLQIISRLLRFGSSPWGQMYNIFPKLMELLPGRHHAMFREIEDIKAFIMTKIKEHEQNLDFSDPKDFIDCFLIRLKEEKQNPDTEFHKDNMLGTVVNLFVAGTETTSTTIRYALMLLIKHPHIQEQMQREIDQVIGQNRIPTMDDRKSLPFTDAVIHEVQRYLDIVPLNFPHYAMHNISFRGYLIPKDTVILPMLHSVLRDEGKWETPWTFNPENFLDANGNFKKNPAFFPFSAGKRSCVGESLARMELFLFIVSLLQKFSFSSPKGPDGIDPSPEFSSFGNVPRFYDLIASPR</sequence>
<evidence type="ECO:0000256" key="8">
    <source>
        <dbReference type="ARBA" id="ARBA00022848"/>
    </source>
</evidence>
<evidence type="ECO:0000256" key="2">
    <source>
        <dbReference type="ARBA" id="ARBA00004524"/>
    </source>
</evidence>
<evidence type="ECO:0000256" key="11">
    <source>
        <dbReference type="ARBA" id="ARBA00023033"/>
    </source>
</evidence>
<keyword evidence="6 13" id="KW-0479">Metal-binding</keyword>
<proteinExistence type="inferred from homology"/>
<dbReference type="PANTHER" id="PTHR24300">
    <property type="entry name" value="CYTOCHROME P450 508A4-RELATED"/>
    <property type="match status" value="1"/>
</dbReference>
<evidence type="ECO:0000256" key="4">
    <source>
        <dbReference type="ARBA" id="ARBA00010617"/>
    </source>
</evidence>
<evidence type="ECO:0000256" key="1">
    <source>
        <dbReference type="ARBA" id="ARBA00001971"/>
    </source>
</evidence>
<dbReference type="GO" id="GO:0020037">
    <property type="term" value="F:heme binding"/>
    <property type="evidence" value="ECO:0007669"/>
    <property type="project" value="InterPro"/>
</dbReference>
<feature type="binding site" description="axial binding residue" evidence="13">
    <location>
        <position position="528"/>
    </location>
    <ligand>
        <name>heme</name>
        <dbReference type="ChEBI" id="CHEBI:30413"/>
    </ligand>
    <ligandPart>
        <name>Fe</name>
        <dbReference type="ChEBI" id="CHEBI:18248"/>
    </ligandPart>
</feature>
<dbReference type="InterPro" id="IPR036396">
    <property type="entry name" value="Cyt_P450_sf"/>
</dbReference>
<dbReference type="PANTHER" id="PTHR24300:SF153">
    <property type="entry name" value="CYTOCHROME P450 2G1-LIKE-RELATED"/>
    <property type="match status" value="1"/>
</dbReference>
<dbReference type="PRINTS" id="PR00385">
    <property type="entry name" value="P450"/>
</dbReference>